<name>A0A0M0J407_9EUKA</name>
<dbReference type="OrthoDB" id="550635at2759"/>
<proteinExistence type="predicted"/>
<accession>A0A0M0J407</accession>
<evidence type="ECO:0000313" key="3">
    <source>
        <dbReference type="Proteomes" id="UP000037460"/>
    </source>
</evidence>
<dbReference type="EMBL" id="JWZX01003371">
    <property type="protein sequence ID" value="KOO21331.1"/>
    <property type="molecule type" value="Genomic_DNA"/>
</dbReference>
<dbReference type="GO" id="GO:1901259">
    <property type="term" value="P:chloroplast rRNA processing"/>
    <property type="evidence" value="ECO:0007669"/>
    <property type="project" value="TreeGrafter"/>
</dbReference>
<feature type="domain" description="RAP" evidence="1">
    <location>
        <begin position="192"/>
        <end position="250"/>
    </location>
</feature>
<dbReference type="PANTHER" id="PTHR21228">
    <property type="entry name" value="FAST LEU-RICH DOMAIN-CONTAINING"/>
    <property type="match status" value="1"/>
</dbReference>
<dbReference type="GO" id="GO:0009507">
    <property type="term" value="C:chloroplast"/>
    <property type="evidence" value="ECO:0007669"/>
    <property type="project" value="GOC"/>
</dbReference>
<dbReference type="GO" id="GO:0003723">
    <property type="term" value="F:RNA binding"/>
    <property type="evidence" value="ECO:0007669"/>
    <property type="project" value="TreeGrafter"/>
</dbReference>
<sequence>MAWAYATAEHAAPKLLDAIAAEAAPRVREFDPQALASTAWAYATAQHAAPKLLDAIAAEAVPRGHEFNQLQLANMAWAYAAADHGSSDVLFGTDAFVARCEAIESTFPAEGLCQLHQWQLWLVERGEAWPRLPPLLAERCHAAFVAAEGRPSRLQRQVGAALKALGHEPREEVRTPQGYSLDVVVCIEGREVAIEVDGPSHFVGRTHTPTGATALKWRQLRAAGWALVAVPYWQWNALDVAGQREFLLRELAAVRLGGGGKGQMRRE</sequence>
<dbReference type="Pfam" id="PF08373">
    <property type="entry name" value="RAP"/>
    <property type="match status" value="1"/>
</dbReference>
<dbReference type="PROSITE" id="PS51286">
    <property type="entry name" value="RAP"/>
    <property type="match status" value="1"/>
</dbReference>
<dbReference type="GO" id="GO:0000963">
    <property type="term" value="P:mitochondrial RNA processing"/>
    <property type="evidence" value="ECO:0007669"/>
    <property type="project" value="TreeGrafter"/>
</dbReference>
<dbReference type="GO" id="GO:0035770">
    <property type="term" value="C:ribonucleoprotein granule"/>
    <property type="evidence" value="ECO:0007669"/>
    <property type="project" value="TreeGrafter"/>
</dbReference>
<dbReference type="InterPro" id="IPR050870">
    <property type="entry name" value="FAST_kinase"/>
</dbReference>
<dbReference type="Proteomes" id="UP000037460">
    <property type="component" value="Unassembled WGS sequence"/>
</dbReference>
<evidence type="ECO:0000313" key="2">
    <source>
        <dbReference type="EMBL" id="KOO21331.1"/>
    </source>
</evidence>
<protein>
    <recommendedName>
        <fullName evidence="1">RAP domain-containing protein</fullName>
    </recommendedName>
</protein>
<dbReference type="SMART" id="SM00952">
    <property type="entry name" value="RAP"/>
    <property type="match status" value="1"/>
</dbReference>
<dbReference type="AlphaFoldDB" id="A0A0M0J407"/>
<comment type="caution">
    <text evidence="2">The sequence shown here is derived from an EMBL/GenBank/DDBJ whole genome shotgun (WGS) entry which is preliminary data.</text>
</comment>
<dbReference type="GO" id="GO:0044528">
    <property type="term" value="P:regulation of mitochondrial mRNA stability"/>
    <property type="evidence" value="ECO:0007669"/>
    <property type="project" value="TreeGrafter"/>
</dbReference>
<evidence type="ECO:0000259" key="1">
    <source>
        <dbReference type="PROSITE" id="PS51286"/>
    </source>
</evidence>
<keyword evidence="3" id="KW-1185">Reference proteome</keyword>
<organism evidence="2 3">
    <name type="scientific">Chrysochromulina tobinii</name>
    <dbReference type="NCBI Taxonomy" id="1460289"/>
    <lineage>
        <taxon>Eukaryota</taxon>
        <taxon>Haptista</taxon>
        <taxon>Haptophyta</taxon>
        <taxon>Prymnesiophyceae</taxon>
        <taxon>Prymnesiales</taxon>
        <taxon>Chrysochromulinaceae</taxon>
        <taxon>Chrysochromulina</taxon>
    </lineage>
</organism>
<gene>
    <name evidence="2" type="ORF">Ctob_003121</name>
</gene>
<dbReference type="InterPro" id="IPR013584">
    <property type="entry name" value="RAP"/>
</dbReference>
<reference evidence="3" key="1">
    <citation type="journal article" date="2015" name="PLoS Genet.">
        <title>Genome Sequence and Transcriptome Analyses of Chrysochromulina tobin: Metabolic Tools for Enhanced Algal Fitness in the Prominent Order Prymnesiales (Haptophyceae).</title>
        <authorList>
            <person name="Hovde B.T."/>
            <person name="Deodato C.R."/>
            <person name="Hunsperger H.M."/>
            <person name="Ryken S.A."/>
            <person name="Yost W."/>
            <person name="Jha R.K."/>
            <person name="Patterson J."/>
            <person name="Monnat R.J. Jr."/>
            <person name="Barlow S.B."/>
            <person name="Starkenburg S.R."/>
            <person name="Cattolico R.A."/>
        </authorList>
    </citation>
    <scope>NUCLEOTIDE SEQUENCE</scope>
    <source>
        <strain evidence="3">CCMP291</strain>
    </source>
</reference>
<dbReference type="PANTHER" id="PTHR21228:SF40">
    <property type="entry name" value="LD45607P"/>
    <property type="match status" value="1"/>
</dbReference>
<dbReference type="GO" id="GO:0005759">
    <property type="term" value="C:mitochondrial matrix"/>
    <property type="evidence" value="ECO:0007669"/>
    <property type="project" value="TreeGrafter"/>
</dbReference>